<dbReference type="GO" id="GO:1902201">
    <property type="term" value="P:negative regulation of bacterial-type flagellum-dependent cell motility"/>
    <property type="evidence" value="ECO:0007669"/>
    <property type="project" value="TreeGrafter"/>
</dbReference>
<dbReference type="Gene3D" id="3.30.450.40">
    <property type="match status" value="1"/>
</dbReference>
<dbReference type="InterPro" id="IPR029787">
    <property type="entry name" value="Nucleotide_cyclase"/>
</dbReference>
<dbReference type="CDD" id="cd01949">
    <property type="entry name" value="GGDEF"/>
    <property type="match status" value="1"/>
</dbReference>
<evidence type="ECO:0000256" key="1">
    <source>
        <dbReference type="ARBA" id="ARBA00012528"/>
    </source>
</evidence>
<dbReference type="SMART" id="SM00267">
    <property type="entry name" value="GGDEF"/>
    <property type="match status" value="1"/>
</dbReference>
<evidence type="ECO:0000256" key="2">
    <source>
        <dbReference type="ARBA" id="ARBA00034247"/>
    </source>
</evidence>
<dbReference type="SUPFAM" id="SSF55781">
    <property type="entry name" value="GAF domain-like"/>
    <property type="match status" value="1"/>
</dbReference>
<dbReference type="SUPFAM" id="SSF158472">
    <property type="entry name" value="HAMP domain-like"/>
    <property type="match status" value="1"/>
</dbReference>
<dbReference type="InterPro" id="IPR003660">
    <property type="entry name" value="HAMP_dom"/>
</dbReference>
<dbReference type="OrthoDB" id="5571399at2"/>
<evidence type="ECO:0000259" key="4">
    <source>
        <dbReference type="PROSITE" id="PS50885"/>
    </source>
</evidence>
<dbReference type="InterPro" id="IPR050469">
    <property type="entry name" value="Diguanylate_Cyclase"/>
</dbReference>
<evidence type="ECO:0000259" key="5">
    <source>
        <dbReference type="PROSITE" id="PS50887"/>
    </source>
</evidence>
<feature type="domain" description="GGDEF" evidence="5">
    <location>
        <begin position="408"/>
        <end position="541"/>
    </location>
</feature>
<dbReference type="SMART" id="SM00304">
    <property type="entry name" value="HAMP"/>
    <property type="match status" value="1"/>
</dbReference>
<evidence type="ECO:0000313" key="7">
    <source>
        <dbReference type="Proteomes" id="UP000231701"/>
    </source>
</evidence>
<dbReference type="AlphaFoldDB" id="A0A2K8L439"/>
<dbReference type="KEGG" id="maes:Ga0123461_0571"/>
<dbReference type="FunFam" id="3.30.70.270:FF:000001">
    <property type="entry name" value="Diguanylate cyclase domain protein"/>
    <property type="match status" value="1"/>
</dbReference>
<dbReference type="GO" id="GO:0043709">
    <property type="term" value="P:cell adhesion involved in single-species biofilm formation"/>
    <property type="evidence" value="ECO:0007669"/>
    <property type="project" value="TreeGrafter"/>
</dbReference>
<evidence type="ECO:0000313" key="6">
    <source>
        <dbReference type="EMBL" id="ATX79006.1"/>
    </source>
</evidence>
<dbReference type="PANTHER" id="PTHR45138:SF9">
    <property type="entry name" value="DIGUANYLATE CYCLASE DGCM-RELATED"/>
    <property type="match status" value="1"/>
</dbReference>
<dbReference type="Gene3D" id="1.10.8.500">
    <property type="entry name" value="HAMP domain in histidine kinase"/>
    <property type="match status" value="1"/>
</dbReference>
<dbReference type="PANTHER" id="PTHR45138">
    <property type="entry name" value="REGULATORY COMPONENTS OF SENSORY TRANSDUCTION SYSTEM"/>
    <property type="match status" value="1"/>
</dbReference>
<dbReference type="GO" id="GO:0052621">
    <property type="term" value="F:diguanylate cyclase activity"/>
    <property type="evidence" value="ECO:0007669"/>
    <property type="project" value="UniProtKB-EC"/>
</dbReference>
<keyword evidence="3" id="KW-0812">Transmembrane</keyword>
<feature type="domain" description="HAMP" evidence="4">
    <location>
        <begin position="129"/>
        <end position="181"/>
    </location>
</feature>
<keyword evidence="3" id="KW-0472">Membrane</keyword>
<dbReference type="InterPro" id="IPR029016">
    <property type="entry name" value="GAF-like_dom_sf"/>
</dbReference>
<dbReference type="PROSITE" id="PS50887">
    <property type="entry name" value="GGDEF"/>
    <property type="match status" value="1"/>
</dbReference>
<gene>
    <name evidence="6" type="ORF">Ga0123461_0571</name>
</gene>
<dbReference type="CDD" id="cd06225">
    <property type="entry name" value="HAMP"/>
    <property type="match status" value="1"/>
</dbReference>
<sequence length="550" mass="61551">MRNLANVPGLKHAHVVPADSVMKQFQLDPKAYDPVEALEKKVFATGKGAQELIEGDTPLFHYALPYIARDNQNCLKCHEGTDGDVLGVVSIEIDMSKQRHAMMLSVAGMLLLFMLFGAVMSYLLSRLLKPMVGTTKELRRAVEKAEGGDFSARLSRQSDDEIGEIADQTNHFMQTLESTFGGISQKIETLTGTYQSDERNLLTRTGEVVNNLVGAAHFKQSIENDRDLEEVYGRLVKVLKRQFGFKRFSLYEAVAAKNKMQLISAEGLPEEELWCDREITVNCDACRAKRTGQTVSSVDEEDICNSYRGNHVQDSEQLLHTCIPFMLSGSVGGVVQILFTRKEEKKVSGQISMLRTYLAEAAPVIETKRLMLSLKEQSMRDPMTNLYNRRFLEDYLDTLLASAARQKAGVGILMCDVDFFKQVNDTLGHEVGDEVLVTVSKILTQAIRGSDLAIRFGGEEFVALLVGADENKAMEVAERIRKAMEDYTFKTANGPLKKTISVGVAEFPQDSDAFWECLKFADVAMYEAKETGRNKVLRFTKDMWKDGESY</sequence>
<dbReference type="EMBL" id="CP018799">
    <property type="protein sequence ID" value="ATX79006.1"/>
    <property type="molecule type" value="Genomic_DNA"/>
</dbReference>
<dbReference type="Gene3D" id="3.30.450.290">
    <property type="match status" value="1"/>
</dbReference>
<proteinExistence type="predicted"/>
<organism evidence="6 7">
    <name type="scientific">Mariprofundus aestuarium</name>
    <dbReference type="NCBI Taxonomy" id="1921086"/>
    <lineage>
        <taxon>Bacteria</taxon>
        <taxon>Pseudomonadati</taxon>
        <taxon>Pseudomonadota</taxon>
        <taxon>Candidatius Mariprofundia</taxon>
        <taxon>Mariprofundales</taxon>
        <taxon>Mariprofundaceae</taxon>
        <taxon>Mariprofundus</taxon>
    </lineage>
</organism>
<dbReference type="InterPro" id="IPR043128">
    <property type="entry name" value="Rev_trsase/Diguanyl_cyclase"/>
</dbReference>
<evidence type="ECO:0000256" key="3">
    <source>
        <dbReference type="SAM" id="Phobius"/>
    </source>
</evidence>
<dbReference type="NCBIfam" id="TIGR00254">
    <property type="entry name" value="GGDEF"/>
    <property type="match status" value="1"/>
</dbReference>
<dbReference type="InterPro" id="IPR000160">
    <property type="entry name" value="GGDEF_dom"/>
</dbReference>
<dbReference type="Gene3D" id="3.30.70.270">
    <property type="match status" value="1"/>
</dbReference>
<dbReference type="EC" id="2.7.7.65" evidence="1"/>
<dbReference type="PROSITE" id="PS50885">
    <property type="entry name" value="HAMP"/>
    <property type="match status" value="1"/>
</dbReference>
<dbReference type="Proteomes" id="UP000231701">
    <property type="component" value="Chromosome"/>
</dbReference>
<feature type="transmembrane region" description="Helical" evidence="3">
    <location>
        <begin position="101"/>
        <end position="124"/>
    </location>
</feature>
<dbReference type="Pfam" id="PF00990">
    <property type="entry name" value="GGDEF"/>
    <property type="match status" value="1"/>
</dbReference>
<dbReference type="GO" id="GO:0007165">
    <property type="term" value="P:signal transduction"/>
    <property type="evidence" value="ECO:0007669"/>
    <property type="project" value="InterPro"/>
</dbReference>
<dbReference type="RefSeq" id="WP_100276949.1">
    <property type="nucleotide sequence ID" value="NZ_CP018799.1"/>
</dbReference>
<reference evidence="6 7" key="1">
    <citation type="submission" date="2016-12" db="EMBL/GenBank/DDBJ databases">
        <title>Isolation and genomic insights into novel planktonic Zetaproteobacteria from stratified waters of the Chesapeake Bay.</title>
        <authorList>
            <person name="McAllister S.M."/>
            <person name="Kato S."/>
            <person name="Chan C.S."/>
            <person name="Chiu B.K."/>
            <person name="Field E.K."/>
        </authorList>
    </citation>
    <scope>NUCLEOTIDE SEQUENCE [LARGE SCALE GENOMIC DNA]</scope>
    <source>
        <strain evidence="6 7">CP-5</strain>
    </source>
</reference>
<protein>
    <recommendedName>
        <fullName evidence="1">diguanylate cyclase</fullName>
        <ecNumber evidence="1">2.7.7.65</ecNumber>
    </recommendedName>
</protein>
<keyword evidence="3" id="KW-1133">Transmembrane helix</keyword>
<accession>A0A2K8L439</accession>
<comment type="catalytic activity">
    <reaction evidence="2">
        <text>2 GTP = 3',3'-c-di-GMP + 2 diphosphate</text>
        <dbReference type="Rhea" id="RHEA:24898"/>
        <dbReference type="ChEBI" id="CHEBI:33019"/>
        <dbReference type="ChEBI" id="CHEBI:37565"/>
        <dbReference type="ChEBI" id="CHEBI:58805"/>
        <dbReference type="EC" id="2.7.7.65"/>
    </reaction>
</comment>
<keyword evidence="7" id="KW-1185">Reference proteome</keyword>
<dbReference type="GO" id="GO:0005886">
    <property type="term" value="C:plasma membrane"/>
    <property type="evidence" value="ECO:0007669"/>
    <property type="project" value="TreeGrafter"/>
</dbReference>
<dbReference type="SUPFAM" id="SSF55073">
    <property type="entry name" value="Nucleotide cyclase"/>
    <property type="match status" value="1"/>
</dbReference>
<name>A0A2K8L439_MARES</name>